<reference evidence="1" key="1">
    <citation type="journal article" date="2022" name="Front. Genet.">
        <title>Chromosome-Scale Assembly of the Dendrobium nobile Genome Provides Insights Into the Molecular Mechanism of the Biosynthesis of the Medicinal Active Ingredient of Dendrobium.</title>
        <authorList>
            <person name="Xu Q."/>
            <person name="Niu S.-C."/>
            <person name="Li K.-L."/>
            <person name="Zheng P.-J."/>
            <person name="Zhang X.-J."/>
            <person name="Jia Y."/>
            <person name="Liu Y."/>
            <person name="Niu Y.-X."/>
            <person name="Yu L.-H."/>
            <person name="Chen D.-F."/>
            <person name="Zhang G.-Q."/>
        </authorList>
    </citation>
    <scope>NUCLEOTIDE SEQUENCE</scope>
    <source>
        <tissue evidence="1">Leaf</tissue>
    </source>
</reference>
<gene>
    <name evidence="1" type="ORF">KFK09_014858</name>
</gene>
<proteinExistence type="predicted"/>
<dbReference type="EMBL" id="JAGYWB010000011">
    <property type="protein sequence ID" value="KAI0503912.1"/>
    <property type="molecule type" value="Genomic_DNA"/>
</dbReference>
<evidence type="ECO:0000313" key="1">
    <source>
        <dbReference type="EMBL" id="KAI0503912.1"/>
    </source>
</evidence>
<dbReference type="AlphaFoldDB" id="A0A8T3B491"/>
<organism evidence="1 2">
    <name type="scientific">Dendrobium nobile</name>
    <name type="common">Orchid</name>
    <dbReference type="NCBI Taxonomy" id="94219"/>
    <lineage>
        <taxon>Eukaryota</taxon>
        <taxon>Viridiplantae</taxon>
        <taxon>Streptophyta</taxon>
        <taxon>Embryophyta</taxon>
        <taxon>Tracheophyta</taxon>
        <taxon>Spermatophyta</taxon>
        <taxon>Magnoliopsida</taxon>
        <taxon>Liliopsida</taxon>
        <taxon>Asparagales</taxon>
        <taxon>Orchidaceae</taxon>
        <taxon>Epidendroideae</taxon>
        <taxon>Malaxideae</taxon>
        <taxon>Dendrobiinae</taxon>
        <taxon>Dendrobium</taxon>
    </lineage>
</organism>
<dbReference type="Proteomes" id="UP000829196">
    <property type="component" value="Unassembled WGS sequence"/>
</dbReference>
<comment type="caution">
    <text evidence="1">The sequence shown here is derived from an EMBL/GenBank/DDBJ whole genome shotgun (WGS) entry which is preliminary data.</text>
</comment>
<sequence length="75" mass="8139">MANPDSSSSTAPPPAAADVASPVSSLTSTMAEFTIPASLKFLVCRLRITLSRALYELLNFLSAWRLYTLFCAVKR</sequence>
<accession>A0A8T3B491</accession>
<name>A0A8T3B491_DENNO</name>
<protein>
    <submittedName>
        <fullName evidence="1">Uncharacterized protein</fullName>
    </submittedName>
</protein>
<evidence type="ECO:0000313" key="2">
    <source>
        <dbReference type="Proteomes" id="UP000829196"/>
    </source>
</evidence>
<keyword evidence="2" id="KW-1185">Reference proteome</keyword>